<proteinExistence type="predicted"/>
<name>A0A813HC98_POLGL</name>
<comment type="caution">
    <text evidence="2">The sequence shown here is derived from an EMBL/GenBank/DDBJ whole genome shotgun (WGS) entry which is preliminary data.</text>
</comment>
<evidence type="ECO:0000313" key="3">
    <source>
        <dbReference type="Proteomes" id="UP000626109"/>
    </source>
</evidence>
<feature type="region of interest" description="Disordered" evidence="1">
    <location>
        <begin position="80"/>
        <end position="113"/>
    </location>
</feature>
<evidence type="ECO:0000256" key="1">
    <source>
        <dbReference type="SAM" id="MobiDB-lite"/>
    </source>
</evidence>
<dbReference type="Proteomes" id="UP000626109">
    <property type="component" value="Unassembled WGS sequence"/>
</dbReference>
<feature type="non-terminal residue" evidence="2">
    <location>
        <position position="113"/>
    </location>
</feature>
<gene>
    <name evidence="2" type="ORF">PGLA2088_LOCUS1494</name>
</gene>
<sequence>AAPSYNMYSRTMPPGWMDWQRGPAGSTTFEQDRPSTARWLQNIHGSPSVWDGRFAGTTLQDSFGRNDSFTQNQFFLSGRQSHGNDLRRITRGSPNRVVERRRYPGIISTDRVE</sequence>
<protein>
    <submittedName>
        <fullName evidence="2">Uncharacterized protein</fullName>
    </submittedName>
</protein>
<feature type="region of interest" description="Disordered" evidence="1">
    <location>
        <begin position="12"/>
        <end position="31"/>
    </location>
</feature>
<dbReference type="EMBL" id="CAJNNW010001172">
    <property type="protein sequence ID" value="CAE8635252.1"/>
    <property type="molecule type" value="Genomic_DNA"/>
</dbReference>
<dbReference type="AlphaFoldDB" id="A0A813HC98"/>
<organism evidence="2 3">
    <name type="scientific">Polarella glacialis</name>
    <name type="common">Dinoflagellate</name>
    <dbReference type="NCBI Taxonomy" id="89957"/>
    <lineage>
        <taxon>Eukaryota</taxon>
        <taxon>Sar</taxon>
        <taxon>Alveolata</taxon>
        <taxon>Dinophyceae</taxon>
        <taxon>Suessiales</taxon>
        <taxon>Suessiaceae</taxon>
        <taxon>Polarella</taxon>
    </lineage>
</organism>
<accession>A0A813HC98</accession>
<evidence type="ECO:0000313" key="2">
    <source>
        <dbReference type="EMBL" id="CAE8635252.1"/>
    </source>
</evidence>
<reference evidence="2" key="1">
    <citation type="submission" date="2021-02" db="EMBL/GenBank/DDBJ databases">
        <authorList>
            <person name="Dougan E. K."/>
            <person name="Rhodes N."/>
            <person name="Thang M."/>
            <person name="Chan C."/>
        </authorList>
    </citation>
    <scope>NUCLEOTIDE SEQUENCE</scope>
</reference>
<feature type="non-terminal residue" evidence="2">
    <location>
        <position position="1"/>
    </location>
</feature>